<proteinExistence type="predicted"/>
<dbReference type="SUPFAM" id="SSF54523">
    <property type="entry name" value="Pili subunits"/>
    <property type="match status" value="1"/>
</dbReference>
<dbReference type="InterPro" id="IPR012902">
    <property type="entry name" value="N_methyl_site"/>
</dbReference>
<dbReference type="EMBL" id="LCJD01000023">
    <property type="protein sequence ID" value="KKT69491.1"/>
    <property type="molecule type" value="Genomic_DNA"/>
</dbReference>
<dbReference type="PROSITE" id="PS00409">
    <property type="entry name" value="PROKAR_NTER_METHYL"/>
    <property type="match status" value="1"/>
</dbReference>
<evidence type="ECO:0008006" key="4">
    <source>
        <dbReference type="Google" id="ProtNLM"/>
    </source>
</evidence>
<comment type="caution">
    <text evidence="2">The sequence shown here is derived from an EMBL/GenBank/DDBJ whole genome shotgun (WGS) entry which is preliminary data.</text>
</comment>
<name>A0A0G1JCX5_UNCKA</name>
<evidence type="ECO:0000313" key="2">
    <source>
        <dbReference type="EMBL" id="KKT69491.1"/>
    </source>
</evidence>
<dbReference type="Pfam" id="PF07963">
    <property type="entry name" value="N_methyl"/>
    <property type="match status" value="1"/>
</dbReference>
<keyword evidence="1" id="KW-1133">Transmembrane helix</keyword>
<dbReference type="InterPro" id="IPR045584">
    <property type="entry name" value="Pilin-like"/>
</dbReference>
<keyword evidence="1" id="KW-0812">Transmembrane</keyword>
<sequence>MAAKTCLAKKGFAFNKGFTLLELLIAISLMGIMTGVLLAVINARGIQQKTRDSQRIADIAKMRTALELYFSDHRSYPTTSNWVAIASLTGLSPDYINALPTDPKATGAVCSSNEWRGYGYRSNGAAYVLATNMELASSASVLCPIAGWCDCGFPASGIKYFVSAE</sequence>
<keyword evidence="1" id="KW-0472">Membrane</keyword>
<reference evidence="2 3" key="1">
    <citation type="journal article" date="2015" name="Nature">
        <title>rRNA introns, odd ribosomes, and small enigmatic genomes across a large radiation of phyla.</title>
        <authorList>
            <person name="Brown C.T."/>
            <person name="Hug L.A."/>
            <person name="Thomas B.C."/>
            <person name="Sharon I."/>
            <person name="Castelle C.J."/>
            <person name="Singh A."/>
            <person name="Wilkins M.J."/>
            <person name="Williams K.H."/>
            <person name="Banfield J.F."/>
        </authorList>
    </citation>
    <scope>NUCLEOTIDE SEQUENCE [LARGE SCALE GENOMIC DNA]</scope>
</reference>
<organism evidence="2 3">
    <name type="scientific">candidate division WWE3 bacterium GW2011_GWB1_44_4</name>
    <dbReference type="NCBI Taxonomy" id="1619116"/>
    <lineage>
        <taxon>Bacteria</taxon>
        <taxon>Katanobacteria</taxon>
    </lineage>
</organism>
<evidence type="ECO:0000313" key="3">
    <source>
        <dbReference type="Proteomes" id="UP000034783"/>
    </source>
</evidence>
<protein>
    <recommendedName>
        <fullName evidence="4">General secretion pathway protein G</fullName>
    </recommendedName>
</protein>
<gene>
    <name evidence="2" type="ORF">UW65_C0023G0004</name>
</gene>
<evidence type="ECO:0000256" key="1">
    <source>
        <dbReference type="SAM" id="Phobius"/>
    </source>
</evidence>
<feature type="transmembrane region" description="Helical" evidence="1">
    <location>
        <begin position="20"/>
        <end position="41"/>
    </location>
</feature>
<dbReference type="Gene3D" id="3.30.700.10">
    <property type="entry name" value="Glycoprotein, Type 4 Pilin"/>
    <property type="match status" value="1"/>
</dbReference>
<dbReference type="NCBIfam" id="TIGR02532">
    <property type="entry name" value="IV_pilin_GFxxxE"/>
    <property type="match status" value="1"/>
</dbReference>
<dbReference type="AlphaFoldDB" id="A0A0G1JCX5"/>
<dbReference type="Proteomes" id="UP000034783">
    <property type="component" value="Unassembled WGS sequence"/>
</dbReference>
<accession>A0A0G1JCX5</accession>